<feature type="domain" description="ABC transporter" evidence="10">
    <location>
        <begin position="780"/>
        <end position="1014"/>
    </location>
</feature>
<accession>A0A9W8K7Y5</accession>
<evidence type="ECO:0000256" key="5">
    <source>
        <dbReference type="ARBA" id="ARBA00022840"/>
    </source>
</evidence>
<dbReference type="GO" id="GO:0016887">
    <property type="term" value="F:ATP hydrolysis activity"/>
    <property type="evidence" value="ECO:0007669"/>
    <property type="project" value="InterPro"/>
</dbReference>
<feature type="transmembrane region" description="Helical" evidence="9">
    <location>
        <begin position="632"/>
        <end position="654"/>
    </location>
</feature>
<dbReference type="Pfam" id="PF00664">
    <property type="entry name" value="ABC_membrane"/>
    <property type="match status" value="2"/>
</dbReference>
<evidence type="ECO:0000313" key="12">
    <source>
        <dbReference type="EMBL" id="KAJ3508626.1"/>
    </source>
</evidence>
<comment type="caution">
    <text evidence="12">The sequence shown here is derived from an EMBL/GenBank/DDBJ whole genome shotgun (WGS) entry which is preliminary data.</text>
</comment>
<dbReference type="PANTHER" id="PTHR24223">
    <property type="entry name" value="ATP-BINDING CASSETTE SUB-FAMILY C"/>
    <property type="match status" value="1"/>
</dbReference>
<keyword evidence="4" id="KW-0547">Nucleotide-binding</keyword>
<dbReference type="CDD" id="cd18596">
    <property type="entry name" value="ABC_6TM_VMR1_D1_like"/>
    <property type="match status" value="1"/>
</dbReference>
<feature type="compositionally biased region" description="Basic and acidic residues" evidence="8">
    <location>
        <begin position="497"/>
        <end position="506"/>
    </location>
</feature>
<feature type="domain" description="ABC transmembrane type-1" evidence="11">
    <location>
        <begin position="1183"/>
        <end position="1423"/>
    </location>
</feature>
<feature type="region of interest" description="Disordered" evidence="8">
    <location>
        <begin position="750"/>
        <end position="783"/>
    </location>
</feature>
<dbReference type="SUPFAM" id="SSF90123">
    <property type="entry name" value="ABC transporter transmembrane region"/>
    <property type="match status" value="2"/>
</dbReference>
<dbReference type="InterPro" id="IPR017871">
    <property type="entry name" value="ABC_transporter-like_CS"/>
</dbReference>
<feature type="transmembrane region" description="Helical" evidence="9">
    <location>
        <begin position="325"/>
        <end position="344"/>
    </location>
</feature>
<organism evidence="12 13">
    <name type="scientific">Agrocybe chaxingu</name>
    <dbReference type="NCBI Taxonomy" id="84603"/>
    <lineage>
        <taxon>Eukaryota</taxon>
        <taxon>Fungi</taxon>
        <taxon>Dikarya</taxon>
        <taxon>Basidiomycota</taxon>
        <taxon>Agaricomycotina</taxon>
        <taxon>Agaricomycetes</taxon>
        <taxon>Agaricomycetidae</taxon>
        <taxon>Agaricales</taxon>
        <taxon>Agaricineae</taxon>
        <taxon>Strophariaceae</taxon>
        <taxon>Agrocybe</taxon>
    </lineage>
</organism>
<dbReference type="PROSITE" id="PS50929">
    <property type="entry name" value="ABC_TM1F"/>
    <property type="match status" value="2"/>
</dbReference>
<feature type="transmembrane region" description="Helical" evidence="9">
    <location>
        <begin position="1075"/>
        <end position="1093"/>
    </location>
</feature>
<feature type="transmembrane region" description="Helical" evidence="9">
    <location>
        <begin position="393"/>
        <end position="417"/>
    </location>
</feature>
<evidence type="ECO:0000256" key="3">
    <source>
        <dbReference type="ARBA" id="ARBA00022692"/>
    </source>
</evidence>
<dbReference type="InterPro" id="IPR027417">
    <property type="entry name" value="P-loop_NTPase"/>
</dbReference>
<keyword evidence="7 9" id="KW-0472">Membrane</keyword>
<dbReference type="InterPro" id="IPR003593">
    <property type="entry name" value="AAA+_ATPase"/>
</dbReference>
<evidence type="ECO:0000256" key="1">
    <source>
        <dbReference type="ARBA" id="ARBA00004370"/>
    </source>
</evidence>
<feature type="domain" description="ABC transporter" evidence="10">
    <location>
        <begin position="1466"/>
        <end position="1743"/>
    </location>
</feature>
<dbReference type="Gene3D" id="3.40.50.300">
    <property type="entry name" value="P-loop containing nucleotide triphosphate hydrolases"/>
    <property type="match status" value="2"/>
</dbReference>
<evidence type="ECO:0000256" key="2">
    <source>
        <dbReference type="ARBA" id="ARBA00022448"/>
    </source>
</evidence>
<feature type="transmembrane region" description="Helical" evidence="9">
    <location>
        <begin position="356"/>
        <end position="378"/>
    </location>
</feature>
<dbReference type="SMART" id="SM00382">
    <property type="entry name" value="AAA"/>
    <property type="match status" value="2"/>
</dbReference>
<dbReference type="PANTHER" id="PTHR24223:SF415">
    <property type="entry name" value="FI20190P1"/>
    <property type="match status" value="1"/>
</dbReference>
<protein>
    <recommendedName>
        <fullName evidence="14">Multidrug resistance-associated ABC transporter</fullName>
    </recommendedName>
</protein>
<evidence type="ECO:0000256" key="6">
    <source>
        <dbReference type="ARBA" id="ARBA00022989"/>
    </source>
</evidence>
<dbReference type="EMBL" id="JANKHO010000544">
    <property type="protein sequence ID" value="KAJ3508626.1"/>
    <property type="molecule type" value="Genomic_DNA"/>
</dbReference>
<keyword evidence="6 9" id="KW-1133">Transmembrane helix</keyword>
<feature type="transmembrane region" description="Helical" evidence="9">
    <location>
        <begin position="1394"/>
        <end position="1415"/>
    </location>
</feature>
<dbReference type="OrthoDB" id="6500128at2759"/>
<keyword evidence="3 9" id="KW-0812">Transmembrane</keyword>
<evidence type="ECO:0000259" key="11">
    <source>
        <dbReference type="PROSITE" id="PS50929"/>
    </source>
</evidence>
<dbReference type="CDD" id="cd03250">
    <property type="entry name" value="ABCC_MRP_domain1"/>
    <property type="match status" value="1"/>
</dbReference>
<keyword evidence="5" id="KW-0067">ATP-binding</keyword>
<feature type="region of interest" description="Disordered" evidence="8">
    <location>
        <begin position="1582"/>
        <end position="1625"/>
    </location>
</feature>
<gene>
    <name evidence="12" type="ORF">NLJ89_g5655</name>
</gene>
<keyword evidence="2" id="KW-0813">Transport</keyword>
<dbReference type="Pfam" id="PF00005">
    <property type="entry name" value="ABC_tran"/>
    <property type="match status" value="2"/>
</dbReference>
<evidence type="ECO:0000313" key="13">
    <source>
        <dbReference type="Proteomes" id="UP001148786"/>
    </source>
</evidence>
<dbReference type="Gene3D" id="1.20.1560.10">
    <property type="entry name" value="ABC transporter type 1, transmembrane domain"/>
    <property type="match status" value="2"/>
</dbReference>
<feature type="compositionally biased region" description="Low complexity" evidence="8">
    <location>
        <begin position="1596"/>
        <end position="1607"/>
    </location>
</feature>
<sequence>MSATPDSTPIALISSTKEPIGLMTPPTLERPVASLVQNVQKVVEAAYNVHKGLLDKSMKSPKKVVEYFLQVKQIFRMECEDLRQVLQSGYRHASDYTASSQRAPNDRSISAKRCYLSAKGVLQDIQDVVQGYEKLLHEFKNQRNDLTEALKSSAQERQPPRGDPDISSSASFANSSSRAQDPVVALYNSLEDVQSSLRDILAFWDHHVSYLVLLVNRQTNFPTPGEETKAVVKFSQLRRKGHRKKILIGIASMPSSFQPFVTLHEAEAIDVRADVVDTILDEEDALEVSKFVPMWRTVVFAFVGTAEALYWVFEGSYRLYNYGEMAWRGLLAFLMAASWLYSIVRPIARPTATPPYDLFTLYLALLVASLLQLGGVVYDHTVLDLPFPSTFSILAHVADLLAILALLVVVVTMPLAVPSNRVSKKEIAQADLQHLWFGRRASTRIRSELMAAIYDKALKRKDFSGIVNKDKKEEESKEPSNGVDAKESKRKRKAKKKEKDAKADEPKAGADVGKIVNLMAGDANRISQMVSAPFEIVIAGFFLYQLLGLSAFAGFIVLVAGWPLNSFIARRSVRIQKGVLAARDKRMGVLNELIGAVKFIKFFAWEERWIGRALDAREAEMKWMVKARVNSVMFYLLWTCAPILVSIISFFTYVMRGNELTISTAFTAIALFGMIRAPLNVIPAWIVQILQTGVALKRIAVYLDEEEVTDQVSSLKKDYSEPHLPGAEDDGLGLENASFKWNEVAENVAAEENDQQRNGHSSPSESEFTEETPSTINDAASERSVLDAGERRFELKDLSIKFPEGELTIVTGPTASGKTALLMAVLGEMTLLSGRIIMSKEPSRVDEHGLIHAISYAAQSPWLRHQSIKDNILFGYPFDEERYNAVVECCALQPDLEMLEDGDSTEIGARGVSLSGGQKARVALARAVYARTKYVLLDDPLSAVDSHTSRFLYERLLRGPLLAHRTVVLVTHHVELVLPGAYYLVRMLDGRIDTQGTVKDLRDQGVLEGIEQDAAVDAHKEDLIVTEASTIEDMVDASPKSSEAKKPRKLVKDEHRETGGVKWSIYKTYLKASSYWTWAFLGFIVLLVQLLGISEKLWIKVDHSISSVIVYLTSMSLKTWGEAYKASAPSFFLFRTFATPEHEVPMDGYLLHHQHVHPYQTVTTMPTLFGINWPRASEHPMFYVGIYAAIGLANALANVLSVTAQYTGALRASRILFKQLLVTVVRATFRFHDTTPQGRMLNRFGKDIETIDSSLAGSLQAVNSSLASFFAAILTVAVVFPYFLVPAAFIGFAYRELAIGYLNTGRDLRRMESNTRSPIFSDFGELLEGIVTVRAFSAERRFLNNLHTKIDTTTKMWYTFWMTNRWLLLNFDVLGALSVLVTMLLSIATLSNGAGLAGLCITSAMAFTSSVYWACRFWTALELDLNSVERVVEYLDLPQEPPAVIESNRVPAYWPSGSNNDSLIVVENLEVKYAPDLPAVLHDVSFTLEAGERVGLLGRTGSGKSTLAMSVLRFVDPTSGRIVIDGIDISTIGIHDLRSRLTFIPQDATLFSGTLRDNLDPFGEHDDAECLDVLYRVHMISESSHNSQRTSREHSASSSRSQSRAPSVHGIEREETIDSVSTTTTDVDSKTSVSLDTKVSAGGTNFSQGQRQLIAMARALLRRSSIIVLDEATSSIDFATDAKIQKTIREEFNDSLLLTVAHRLRTVIDYDRLIVLDKGQIVEFDTPWNLINKSDGIFRSMCLKSGSFTELESAAKVKAALIDQ</sequence>
<feature type="transmembrane region" description="Helical" evidence="9">
    <location>
        <begin position="1181"/>
        <end position="1200"/>
    </location>
</feature>
<dbReference type="Proteomes" id="UP001148786">
    <property type="component" value="Unassembled WGS sequence"/>
</dbReference>
<evidence type="ECO:0000256" key="8">
    <source>
        <dbReference type="SAM" id="MobiDB-lite"/>
    </source>
</evidence>
<dbReference type="GO" id="GO:0140359">
    <property type="term" value="F:ABC-type transporter activity"/>
    <property type="evidence" value="ECO:0007669"/>
    <property type="project" value="InterPro"/>
</dbReference>
<dbReference type="PROSITE" id="PS00211">
    <property type="entry name" value="ABC_TRANSPORTER_1"/>
    <property type="match status" value="2"/>
</dbReference>
<name>A0A9W8K7Y5_9AGAR</name>
<dbReference type="GO" id="GO:0016020">
    <property type="term" value="C:membrane"/>
    <property type="evidence" value="ECO:0007669"/>
    <property type="project" value="UniProtKB-SubCell"/>
</dbReference>
<reference evidence="12" key="1">
    <citation type="submission" date="2022-07" db="EMBL/GenBank/DDBJ databases">
        <title>Genome Sequence of Agrocybe chaxingu.</title>
        <authorList>
            <person name="Buettner E."/>
        </authorList>
    </citation>
    <scope>NUCLEOTIDE SEQUENCE</scope>
    <source>
        <strain evidence="12">MP-N11</strain>
    </source>
</reference>
<feature type="transmembrane region" description="Helical" evidence="9">
    <location>
        <begin position="294"/>
        <end position="313"/>
    </location>
</feature>
<evidence type="ECO:0000256" key="9">
    <source>
        <dbReference type="SAM" id="Phobius"/>
    </source>
</evidence>
<feature type="transmembrane region" description="Helical" evidence="9">
    <location>
        <begin position="536"/>
        <end position="562"/>
    </location>
</feature>
<proteinExistence type="predicted"/>
<evidence type="ECO:0000256" key="7">
    <source>
        <dbReference type="ARBA" id="ARBA00023136"/>
    </source>
</evidence>
<feature type="region of interest" description="Disordered" evidence="8">
    <location>
        <begin position="470"/>
        <end position="506"/>
    </location>
</feature>
<feature type="compositionally biased region" description="Low complexity" evidence="8">
    <location>
        <begin position="761"/>
        <end position="775"/>
    </location>
</feature>
<feature type="region of interest" description="Disordered" evidence="8">
    <location>
        <begin position="151"/>
        <end position="174"/>
    </location>
</feature>
<feature type="transmembrane region" description="Helical" evidence="9">
    <location>
        <begin position="1366"/>
        <end position="1388"/>
    </location>
</feature>
<dbReference type="InterPro" id="IPR036640">
    <property type="entry name" value="ABC1_TM_sf"/>
</dbReference>
<evidence type="ECO:0008006" key="14">
    <source>
        <dbReference type="Google" id="ProtNLM"/>
    </source>
</evidence>
<dbReference type="InterPro" id="IPR011527">
    <property type="entry name" value="ABC1_TM_dom"/>
</dbReference>
<dbReference type="PROSITE" id="PS50893">
    <property type="entry name" value="ABC_TRANSPORTER_2"/>
    <property type="match status" value="2"/>
</dbReference>
<evidence type="ECO:0000256" key="4">
    <source>
        <dbReference type="ARBA" id="ARBA00022741"/>
    </source>
</evidence>
<dbReference type="InterPro" id="IPR050173">
    <property type="entry name" value="ABC_transporter_C-like"/>
</dbReference>
<evidence type="ECO:0000259" key="10">
    <source>
        <dbReference type="PROSITE" id="PS50893"/>
    </source>
</evidence>
<keyword evidence="13" id="KW-1185">Reference proteome</keyword>
<dbReference type="CDD" id="cd18604">
    <property type="entry name" value="ABC_6TM_VMR1_D2_like"/>
    <property type="match status" value="1"/>
</dbReference>
<dbReference type="InterPro" id="IPR003439">
    <property type="entry name" value="ABC_transporter-like_ATP-bd"/>
</dbReference>
<feature type="transmembrane region" description="Helical" evidence="9">
    <location>
        <begin position="666"/>
        <end position="687"/>
    </location>
</feature>
<feature type="transmembrane region" description="Helical" evidence="9">
    <location>
        <begin position="1269"/>
        <end position="1294"/>
    </location>
</feature>
<dbReference type="GO" id="GO:0005524">
    <property type="term" value="F:ATP binding"/>
    <property type="evidence" value="ECO:0007669"/>
    <property type="project" value="UniProtKB-KW"/>
</dbReference>
<feature type="domain" description="ABC transmembrane type-1" evidence="11">
    <location>
        <begin position="523"/>
        <end position="691"/>
    </location>
</feature>
<comment type="subcellular location">
    <subcellularLocation>
        <location evidence="1">Membrane</location>
    </subcellularLocation>
</comment>
<dbReference type="CDD" id="cd03244">
    <property type="entry name" value="ABCC_MRP_domain2"/>
    <property type="match status" value="1"/>
</dbReference>
<dbReference type="SUPFAM" id="SSF52540">
    <property type="entry name" value="P-loop containing nucleoside triphosphate hydrolases"/>
    <property type="match status" value="2"/>
</dbReference>